<keyword evidence="2" id="KW-1185">Reference proteome</keyword>
<protein>
    <submittedName>
        <fullName evidence="1">Uncharacterized protein</fullName>
    </submittedName>
</protein>
<organism evidence="1 2">
    <name type="scientific">Novosphingobium mangrovi</name>
    <name type="common">ex Huang et al. 2023</name>
    <dbReference type="NCBI Taxonomy" id="2976432"/>
    <lineage>
        <taxon>Bacteria</taxon>
        <taxon>Pseudomonadati</taxon>
        <taxon>Pseudomonadota</taxon>
        <taxon>Alphaproteobacteria</taxon>
        <taxon>Sphingomonadales</taxon>
        <taxon>Sphingomonadaceae</taxon>
        <taxon>Novosphingobium</taxon>
    </lineage>
</organism>
<name>A0ABT2I1L4_9SPHN</name>
<comment type="caution">
    <text evidence="1">The sequence shown here is derived from an EMBL/GenBank/DDBJ whole genome shotgun (WGS) entry which is preliminary data.</text>
</comment>
<dbReference type="EMBL" id="JANZXA010000001">
    <property type="protein sequence ID" value="MCT2398502.1"/>
    <property type="molecule type" value="Genomic_DNA"/>
</dbReference>
<evidence type="ECO:0000313" key="2">
    <source>
        <dbReference type="Proteomes" id="UP001165583"/>
    </source>
</evidence>
<dbReference type="Proteomes" id="UP001165583">
    <property type="component" value="Unassembled WGS sequence"/>
</dbReference>
<dbReference type="RefSeq" id="WP_260043664.1">
    <property type="nucleotide sequence ID" value="NZ_JANZXA010000001.1"/>
</dbReference>
<reference evidence="1" key="1">
    <citation type="submission" date="2022-09" db="EMBL/GenBank/DDBJ databases">
        <title>Novosphingobium sp. Nov., a polycyclic aromatic hydrocarbon-degrading bacterium isolated form mangrove sediments in HongKong.</title>
        <authorList>
            <person name="Hu Z."/>
        </authorList>
    </citation>
    <scope>NUCLEOTIDE SEQUENCE</scope>
    <source>
        <strain evidence="1">HK4-1</strain>
    </source>
</reference>
<sequence>MTLIDRLLCCARLWTDANERSLARLATLVSNDGKFFTRLESGRGNATTATLEKFARFLGDGANWPDGAVPREVCEFVHIVGISSEACAVAPDVPEEIIGGAA</sequence>
<gene>
    <name evidence="1" type="ORF">NZK81_02970</name>
</gene>
<evidence type="ECO:0000313" key="1">
    <source>
        <dbReference type="EMBL" id="MCT2398502.1"/>
    </source>
</evidence>
<accession>A0ABT2I1L4</accession>
<proteinExistence type="predicted"/>